<keyword evidence="2" id="KW-1133">Transmembrane helix</keyword>
<reference evidence="5" key="1">
    <citation type="submission" date="2019-10" db="EMBL/GenBank/DDBJ databases">
        <title>Streptomyces sp. nov., a novel actinobacterium isolated from alkaline environment.</title>
        <authorList>
            <person name="Golinska P."/>
        </authorList>
    </citation>
    <scope>NUCLEOTIDE SEQUENCE [LARGE SCALE GENOMIC DNA]</scope>
    <source>
        <strain evidence="5">DSM 42118</strain>
    </source>
</reference>
<dbReference type="EMBL" id="VKHT01000002">
    <property type="protein sequence ID" value="MBB0242558.1"/>
    <property type="molecule type" value="Genomic_DNA"/>
</dbReference>
<dbReference type="AlphaFoldDB" id="A0A7W3T992"/>
<feature type="domain" description="Peptidase M28" evidence="3">
    <location>
        <begin position="149"/>
        <end position="331"/>
    </location>
</feature>
<feature type="transmembrane region" description="Helical" evidence="2">
    <location>
        <begin position="373"/>
        <end position="391"/>
    </location>
</feature>
<evidence type="ECO:0000259" key="3">
    <source>
        <dbReference type="Pfam" id="PF04389"/>
    </source>
</evidence>
<feature type="region of interest" description="Disordered" evidence="1">
    <location>
        <begin position="1"/>
        <end position="36"/>
    </location>
</feature>
<feature type="transmembrane region" description="Helical" evidence="2">
    <location>
        <begin position="548"/>
        <end position="571"/>
    </location>
</feature>
<protein>
    <submittedName>
        <fullName evidence="4">M28 family peptidase</fullName>
    </submittedName>
</protein>
<gene>
    <name evidence="4" type="ORF">FNQ90_00165</name>
</gene>
<proteinExistence type="predicted"/>
<feature type="transmembrane region" description="Helical" evidence="2">
    <location>
        <begin position="497"/>
        <end position="517"/>
    </location>
</feature>
<feature type="transmembrane region" description="Helical" evidence="2">
    <location>
        <begin position="444"/>
        <end position="462"/>
    </location>
</feature>
<organism evidence="4 5">
    <name type="scientific">Streptomyces alkaliphilus</name>
    <dbReference type="NCBI Taxonomy" id="1472722"/>
    <lineage>
        <taxon>Bacteria</taxon>
        <taxon>Bacillati</taxon>
        <taxon>Actinomycetota</taxon>
        <taxon>Actinomycetes</taxon>
        <taxon>Kitasatosporales</taxon>
        <taxon>Streptomycetaceae</taxon>
        <taxon>Streptomyces</taxon>
    </lineage>
</organism>
<evidence type="ECO:0000256" key="2">
    <source>
        <dbReference type="SAM" id="Phobius"/>
    </source>
</evidence>
<evidence type="ECO:0000256" key="1">
    <source>
        <dbReference type="SAM" id="MobiDB-lite"/>
    </source>
</evidence>
<accession>A0A7W3T992</accession>
<dbReference type="GO" id="GO:0006508">
    <property type="term" value="P:proteolysis"/>
    <property type="evidence" value="ECO:0007669"/>
    <property type="project" value="InterPro"/>
</dbReference>
<feature type="transmembrane region" description="Helical" evidence="2">
    <location>
        <begin position="403"/>
        <end position="424"/>
    </location>
</feature>
<feature type="transmembrane region" description="Helical" evidence="2">
    <location>
        <begin position="41"/>
        <end position="59"/>
    </location>
</feature>
<name>A0A7W3T992_9ACTN</name>
<sequence>MKGPRYMARGRSDPNTGRKPRYARLPKPTRADGRPASDRPWIFPLAVLVLALVCFALVVENSRMPTASGPDAPATAFSATRAIEHVHEIAREPRPSGSRAHTRTREYLVRTLTDLGASPRVHTTAAVTHMPELSPTGADSRFAGLELHNVVARIPGTSSTRPVALVTHYDSVESSPGANDAGVPVGVLLETARALLSGPPPRNDVLFIFTDAEEIGLLGAQALVNSPSILSPDTVVLNFEARGSRGPSVMFETGPDNAWLVELLTGQIPEARTGSLLNAAYAHLPNLTDFTVFRRAGHQGLNLAYLGGYTHYHGANDTPENVDPATVQHQGVQALGLARSLGTADLSLTPPGNSVYFEVAGWYARYPTAVEPAAALAVAGLGLVLLLRLRAREVLSLTGTVRGLAVCIGQLLITTGAAFVLAPLVASRHPEFAHYHDIADHGTAAAGFLLLAVALGTGFALLTHRWAGGRDQVAGAIALWTLLACASAVVLPGGSHIFTWSALGLIAAAAIMTSAVGRRPGARLPAAALGVLPLGLLVFPLIPLLTSALGLGLVAVPVAFVTLMTALLPGVVTPLPRLFPVVAGVLAAVVLTAGALLPPHTAHPSRADVMYLLDADQRTAHWLSGSPPDAWSGTFLPDGTEAAGVTDLWPGWRTPVQRGPATALPLAAPEVTTTVVREDSEEGRTVRVTATSRRGAGELVLIVTGASVRGYAITGVQGWHEDTPPGEAPWELWVRQVPEEGVELVMDLEPGPATLRVIDRTAGLPERWESPAAGPRAPALGISAFSDATLVATSRSLD</sequence>
<dbReference type="PANTHER" id="PTHR12147:SF26">
    <property type="entry name" value="PEPTIDASE M28 DOMAIN-CONTAINING PROTEIN"/>
    <property type="match status" value="1"/>
</dbReference>
<dbReference type="InterPro" id="IPR045175">
    <property type="entry name" value="M28_fam"/>
</dbReference>
<keyword evidence="2" id="KW-0812">Transmembrane</keyword>
<dbReference type="InterPro" id="IPR007484">
    <property type="entry name" value="Peptidase_M28"/>
</dbReference>
<dbReference type="PANTHER" id="PTHR12147">
    <property type="entry name" value="METALLOPEPTIDASE M28 FAMILY MEMBER"/>
    <property type="match status" value="1"/>
</dbReference>
<feature type="transmembrane region" description="Helical" evidence="2">
    <location>
        <begin position="578"/>
        <end position="597"/>
    </location>
</feature>
<evidence type="ECO:0000313" key="4">
    <source>
        <dbReference type="EMBL" id="MBB0242558.1"/>
    </source>
</evidence>
<dbReference type="GO" id="GO:0008235">
    <property type="term" value="F:metalloexopeptidase activity"/>
    <property type="evidence" value="ECO:0007669"/>
    <property type="project" value="InterPro"/>
</dbReference>
<dbReference type="Proteomes" id="UP000538929">
    <property type="component" value="Unassembled WGS sequence"/>
</dbReference>
<feature type="transmembrane region" description="Helical" evidence="2">
    <location>
        <begin position="474"/>
        <end position="491"/>
    </location>
</feature>
<comment type="caution">
    <text evidence="4">The sequence shown here is derived from an EMBL/GenBank/DDBJ whole genome shotgun (WGS) entry which is preliminary data.</text>
</comment>
<dbReference type="Gene3D" id="3.40.630.10">
    <property type="entry name" value="Zn peptidases"/>
    <property type="match status" value="1"/>
</dbReference>
<feature type="transmembrane region" description="Helical" evidence="2">
    <location>
        <begin position="524"/>
        <end position="542"/>
    </location>
</feature>
<dbReference type="SUPFAM" id="SSF53187">
    <property type="entry name" value="Zn-dependent exopeptidases"/>
    <property type="match status" value="1"/>
</dbReference>
<evidence type="ECO:0000313" key="5">
    <source>
        <dbReference type="Proteomes" id="UP000538929"/>
    </source>
</evidence>
<keyword evidence="5" id="KW-1185">Reference proteome</keyword>
<dbReference type="Pfam" id="PF04389">
    <property type="entry name" value="Peptidase_M28"/>
    <property type="match status" value="1"/>
</dbReference>
<keyword evidence="2" id="KW-0472">Membrane</keyword>